<dbReference type="STRING" id="1202724.AM493_06355"/>
<dbReference type="PROSITE" id="PS51257">
    <property type="entry name" value="PROKAR_LIPOPROTEIN"/>
    <property type="match status" value="1"/>
</dbReference>
<dbReference type="InterPro" id="IPR025345">
    <property type="entry name" value="DUF4249"/>
</dbReference>
<comment type="caution">
    <text evidence="2">The sequence shown here is derived from an EMBL/GenBank/DDBJ whole genome shotgun (WGS) entry which is preliminary data.</text>
</comment>
<dbReference type="EMBL" id="LIYD01000005">
    <property type="protein sequence ID" value="KOS05699.1"/>
    <property type="molecule type" value="Genomic_DNA"/>
</dbReference>
<gene>
    <name evidence="2" type="ORF">AM493_06355</name>
</gene>
<dbReference type="Pfam" id="PF14054">
    <property type="entry name" value="DUF4249"/>
    <property type="match status" value="1"/>
</dbReference>
<feature type="signal peptide" evidence="1">
    <location>
        <begin position="1"/>
        <end position="25"/>
    </location>
</feature>
<dbReference type="Proteomes" id="UP000037755">
    <property type="component" value="Unassembled WGS sequence"/>
</dbReference>
<dbReference type="OrthoDB" id="1430047at2"/>
<dbReference type="PATRIC" id="fig|1202724.3.peg.1318"/>
<evidence type="ECO:0008006" key="4">
    <source>
        <dbReference type="Google" id="ProtNLM"/>
    </source>
</evidence>
<evidence type="ECO:0000313" key="2">
    <source>
        <dbReference type="EMBL" id="KOS05699.1"/>
    </source>
</evidence>
<evidence type="ECO:0000313" key="3">
    <source>
        <dbReference type="Proteomes" id="UP000037755"/>
    </source>
</evidence>
<organism evidence="2 3">
    <name type="scientific">Flavobacterium akiainvivens</name>
    <dbReference type="NCBI Taxonomy" id="1202724"/>
    <lineage>
        <taxon>Bacteria</taxon>
        <taxon>Pseudomonadati</taxon>
        <taxon>Bacteroidota</taxon>
        <taxon>Flavobacteriia</taxon>
        <taxon>Flavobacteriales</taxon>
        <taxon>Flavobacteriaceae</taxon>
        <taxon>Flavobacterium</taxon>
    </lineage>
</organism>
<proteinExistence type="predicted"/>
<evidence type="ECO:0000256" key="1">
    <source>
        <dbReference type="SAM" id="SignalP"/>
    </source>
</evidence>
<dbReference type="RefSeq" id="WP_054406907.1">
    <property type="nucleotide sequence ID" value="NZ_FOYA01000003.1"/>
</dbReference>
<protein>
    <recommendedName>
        <fullName evidence="4">DUF4249 domain-containing protein</fullName>
    </recommendedName>
</protein>
<sequence>MKKKNITLQKLQVIVLILSCLGLFSCEDVIQADLDTGEAKLVVDAEILWQKGTDGAVQTVKLSRMAGYYVPATPKVSGAQVYIENSTGTQFAFPEVEPGVYTCTNFVPALNETYTLHVTVDGEVFTATETLMPVTEIHNLIQDADGGFTGDEMEVAIYFNDPANQPNYYLISFITPTLAYPDYELTDDGLTDGNELKADYSHEDLVAGDSVQITLRGISHPFYNYMNLILSAADSNPFATPPANIKGNVLNQDANGSEALGYFRLCESDYRDYTIQ</sequence>
<accession>A0A0N0RQL3</accession>
<name>A0A0N0RQL3_9FLAO</name>
<keyword evidence="3" id="KW-1185">Reference proteome</keyword>
<reference evidence="2 3" key="1">
    <citation type="submission" date="2015-08" db="EMBL/GenBank/DDBJ databases">
        <title>Whole genome sequence of Flavobacterium akiainvivens IK-1T, from decaying Wikstroemia oahuensis, an endemic Hawaiian shrub.</title>
        <authorList>
            <person name="Wan X."/>
            <person name="Hou S."/>
            <person name="Saito J."/>
            <person name="Donachie S."/>
        </authorList>
    </citation>
    <scope>NUCLEOTIDE SEQUENCE [LARGE SCALE GENOMIC DNA]</scope>
    <source>
        <strain evidence="2 3">IK-1</strain>
    </source>
</reference>
<feature type="chain" id="PRO_5005857464" description="DUF4249 domain-containing protein" evidence="1">
    <location>
        <begin position="26"/>
        <end position="276"/>
    </location>
</feature>
<dbReference type="AlphaFoldDB" id="A0A0N0RQL3"/>
<keyword evidence="1" id="KW-0732">Signal</keyword>